<accession>A0A8T4HBU6</accession>
<dbReference type="InterPro" id="IPR020904">
    <property type="entry name" value="Sc_DH/Rdtase_CS"/>
</dbReference>
<dbReference type="RefSeq" id="WP_353547406.1">
    <property type="nucleotide sequence ID" value="NZ_JAGKSB010000011.1"/>
</dbReference>
<dbReference type="AlphaFoldDB" id="A0A8T4HBU6"/>
<evidence type="ECO:0000313" key="5">
    <source>
        <dbReference type="Proteomes" id="UP000679691"/>
    </source>
</evidence>
<dbReference type="PANTHER" id="PTHR42901">
    <property type="entry name" value="ALCOHOL DEHYDROGENASE"/>
    <property type="match status" value="1"/>
</dbReference>
<dbReference type="GO" id="GO:0016616">
    <property type="term" value="F:oxidoreductase activity, acting on the CH-OH group of donors, NAD or NADP as acceptor"/>
    <property type="evidence" value="ECO:0007669"/>
    <property type="project" value="UniProtKB-ARBA"/>
</dbReference>
<dbReference type="Proteomes" id="UP000679691">
    <property type="component" value="Unassembled WGS sequence"/>
</dbReference>
<sequence>MQKTVFITGASSGIGKACAEVLAKAGYNLLLCARRHEKLVQLKHELSNLYPTIHIHTFELDVRHAQEVQQAITALPEEWKKIDVLINNAGLSQGLDPIQTGNIDDWDRMIDTNIKGFLYVSRQVIPLMEATGAGHIVNLGSIAGKEVYPNGNVYCATKHAVDALNKAMRIDLLPKGIKVTGINPGMVETEFSEVRFKGDTERAAHVYDGLTPLSGTDIAETILFVLSRPAHVCINDLLIMPTAQANGTLVNRK</sequence>
<dbReference type="PRINTS" id="PR00080">
    <property type="entry name" value="SDRFAMILY"/>
</dbReference>
<evidence type="ECO:0000256" key="3">
    <source>
        <dbReference type="RuleBase" id="RU000363"/>
    </source>
</evidence>
<organism evidence="4 5">
    <name type="scientific">Rhinopithecimicrobium faecis</name>
    <dbReference type="NCBI Taxonomy" id="2820698"/>
    <lineage>
        <taxon>Bacteria</taxon>
        <taxon>Pseudomonadati</taxon>
        <taxon>Bacteroidota</taxon>
        <taxon>Sphingobacteriia</taxon>
        <taxon>Sphingobacteriales</taxon>
        <taxon>Sphingobacteriaceae</taxon>
        <taxon>Rhinopithecimicrobium</taxon>
    </lineage>
</organism>
<evidence type="ECO:0000256" key="2">
    <source>
        <dbReference type="ARBA" id="ARBA00023002"/>
    </source>
</evidence>
<dbReference type="Gene3D" id="3.40.50.720">
    <property type="entry name" value="NAD(P)-binding Rossmann-like Domain"/>
    <property type="match status" value="1"/>
</dbReference>
<gene>
    <name evidence="4" type="ORF">J5U18_10040</name>
</gene>
<evidence type="ECO:0000256" key="1">
    <source>
        <dbReference type="ARBA" id="ARBA00006484"/>
    </source>
</evidence>
<evidence type="ECO:0000313" key="4">
    <source>
        <dbReference type="EMBL" id="MBP3943903.1"/>
    </source>
</evidence>
<protein>
    <submittedName>
        <fullName evidence="4">SDR family NAD(P)-dependent oxidoreductase</fullName>
    </submittedName>
</protein>
<dbReference type="Pfam" id="PF00106">
    <property type="entry name" value="adh_short"/>
    <property type="match status" value="1"/>
</dbReference>
<dbReference type="PROSITE" id="PS00061">
    <property type="entry name" value="ADH_SHORT"/>
    <property type="match status" value="1"/>
</dbReference>
<name>A0A8T4HBU6_9SPHI</name>
<dbReference type="FunFam" id="3.40.50.720:FF:000047">
    <property type="entry name" value="NADP-dependent L-serine/L-allo-threonine dehydrogenase"/>
    <property type="match status" value="1"/>
</dbReference>
<reference evidence="4" key="1">
    <citation type="submission" date="2021-03" db="EMBL/GenBank/DDBJ databases">
        <authorList>
            <person name="Lu T."/>
            <person name="Wang Q."/>
            <person name="Han X."/>
        </authorList>
    </citation>
    <scope>NUCLEOTIDE SEQUENCE</scope>
    <source>
        <strain evidence="4">WQ 2009</strain>
    </source>
</reference>
<dbReference type="SUPFAM" id="SSF51735">
    <property type="entry name" value="NAD(P)-binding Rossmann-fold domains"/>
    <property type="match status" value="1"/>
</dbReference>
<dbReference type="PRINTS" id="PR00081">
    <property type="entry name" value="GDHRDH"/>
</dbReference>
<comment type="caution">
    <text evidence="4">The sequence shown here is derived from an EMBL/GenBank/DDBJ whole genome shotgun (WGS) entry which is preliminary data.</text>
</comment>
<dbReference type="PANTHER" id="PTHR42901:SF1">
    <property type="entry name" value="ALCOHOL DEHYDROGENASE"/>
    <property type="match status" value="1"/>
</dbReference>
<dbReference type="InterPro" id="IPR036291">
    <property type="entry name" value="NAD(P)-bd_dom_sf"/>
</dbReference>
<dbReference type="InterPro" id="IPR002347">
    <property type="entry name" value="SDR_fam"/>
</dbReference>
<dbReference type="EMBL" id="JAGKSB010000011">
    <property type="protein sequence ID" value="MBP3943903.1"/>
    <property type="molecule type" value="Genomic_DNA"/>
</dbReference>
<comment type="similarity">
    <text evidence="1 3">Belongs to the short-chain dehydrogenases/reductases (SDR) family.</text>
</comment>
<keyword evidence="5" id="KW-1185">Reference proteome</keyword>
<keyword evidence="2" id="KW-0560">Oxidoreductase</keyword>
<proteinExistence type="inferred from homology"/>